<dbReference type="PANTHER" id="PTHR46663:SF2">
    <property type="entry name" value="GGDEF DOMAIN-CONTAINING PROTEIN"/>
    <property type="match status" value="1"/>
</dbReference>
<dbReference type="OrthoDB" id="9180959at2"/>
<dbReference type="AlphaFoldDB" id="A0A1H7RUM7"/>
<dbReference type="Proteomes" id="UP000199297">
    <property type="component" value="Unassembled WGS sequence"/>
</dbReference>
<name>A0A1H7RUM7_9GAMM</name>
<evidence type="ECO:0000256" key="3">
    <source>
        <dbReference type="SAM" id="SignalP"/>
    </source>
</evidence>
<feature type="domain" description="GGDEF" evidence="4">
    <location>
        <begin position="811"/>
        <end position="943"/>
    </location>
</feature>
<dbReference type="SUPFAM" id="SSF53850">
    <property type="entry name" value="Periplasmic binding protein-like II"/>
    <property type="match status" value="3"/>
</dbReference>
<dbReference type="InterPro" id="IPR052163">
    <property type="entry name" value="DGC-Regulatory_Protein"/>
</dbReference>
<dbReference type="FunFam" id="3.30.70.270:FF:000001">
    <property type="entry name" value="Diguanylate cyclase domain protein"/>
    <property type="match status" value="1"/>
</dbReference>
<comment type="cofactor">
    <cofactor evidence="1">
        <name>Mg(2+)</name>
        <dbReference type="ChEBI" id="CHEBI:18420"/>
    </cofactor>
</comment>
<dbReference type="GO" id="GO:0003824">
    <property type="term" value="F:catalytic activity"/>
    <property type="evidence" value="ECO:0007669"/>
    <property type="project" value="UniProtKB-ARBA"/>
</dbReference>
<dbReference type="Gene3D" id="3.30.70.270">
    <property type="match status" value="1"/>
</dbReference>
<dbReference type="CDD" id="cd01007">
    <property type="entry name" value="PBP2_BvgS_HisK_like"/>
    <property type="match status" value="1"/>
</dbReference>
<feature type="signal peptide" evidence="3">
    <location>
        <begin position="1"/>
        <end position="27"/>
    </location>
</feature>
<evidence type="ECO:0000313" key="6">
    <source>
        <dbReference type="Proteomes" id="UP000199297"/>
    </source>
</evidence>
<dbReference type="InterPro" id="IPR043128">
    <property type="entry name" value="Rev_trsase/Diguanyl_cyclase"/>
</dbReference>
<evidence type="ECO:0000256" key="1">
    <source>
        <dbReference type="ARBA" id="ARBA00001946"/>
    </source>
</evidence>
<dbReference type="STRING" id="641665.GCA_002104455_01025"/>
<evidence type="ECO:0000259" key="4">
    <source>
        <dbReference type="PROSITE" id="PS50887"/>
    </source>
</evidence>
<keyword evidence="2" id="KW-0472">Membrane</keyword>
<gene>
    <name evidence="5" type="ORF">SAMN05216262_11616</name>
</gene>
<reference evidence="6" key="1">
    <citation type="submission" date="2016-10" db="EMBL/GenBank/DDBJ databases">
        <authorList>
            <person name="Varghese N."/>
            <person name="Submissions S."/>
        </authorList>
    </citation>
    <scope>NUCLEOTIDE SEQUENCE [LARGE SCALE GENOMIC DNA]</scope>
    <source>
        <strain evidence="6">CGMCC 1.9127</strain>
    </source>
</reference>
<dbReference type="Gene3D" id="3.40.190.10">
    <property type="entry name" value="Periplasmic binding protein-like II"/>
    <property type="match status" value="6"/>
</dbReference>
<keyword evidence="2" id="KW-1133">Transmembrane helix</keyword>
<dbReference type="SMART" id="SM00062">
    <property type="entry name" value="PBPb"/>
    <property type="match status" value="3"/>
</dbReference>
<dbReference type="EMBL" id="FOBI01000016">
    <property type="protein sequence ID" value="SEL63980.1"/>
    <property type="molecule type" value="Genomic_DNA"/>
</dbReference>
<protein>
    <submittedName>
        <fullName evidence="5">Diguanylate cyclase (GGDEF) domain-containing protein</fullName>
    </submittedName>
</protein>
<dbReference type="InterPro" id="IPR000160">
    <property type="entry name" value="GGDEF_dom"/>
</dbReference>
<keyword evidence="3" id="KW-0732">Signal</keyword>
<proteinExistence type="predicted"/>
<feature type="transmembrane region" description="Helical" evidence="2">
    <location>
        <begin position="737"/>
        <end position="760"/>
    </location>
</feature>
<keyword evidence="6" id="KW-1185">Reference proteome</keyword>
<dbReference type="NCBIfam" id="TIGR00254">
    <property type="entry name" value="GGDEF"/>
    <property type="match status" value="1"/>
</dbReference>
<dbReference type="SMART" id="SM00267">
    <property type="entry name" value="GGDEF"/>
    <property type="match status" value="1"/>
</dbReference>
<dbReference type="PANTHER" id="PTHR46663">
    <property type="entry name" value="DIGUANYLATE CYCLASE DGCT-RELATED"/>
    <property type="match status" value="1"/>
</dbReference>
<organism evidence="5 6">
    <name type="scientific">Colwellia chukchiensis</name>
    <dbReference type="NCBI Taxonomy" id="641665"/>
    <lineage>
        <taxon>Bacteria</taxon>
        <taxon>Pseudomonadati</taxon>
        <taxon>Pseudomonadota</taxon>
        <taxon>Gammaproteobacteria</taxon>
        <taxon>Alteromonadales</taxon>
        <taxon>Colwelliaceae</taxon>
        <taxon>Colwellia</taxon>
    </lineage>
</organism>
<dbReference type="InterPro" id="IPR029787">
    <property type="entry name" value="Nucleotide_cyclase"/>
</dbReference>
<sequence>MKINLFIKNIILLVTGLMLLAMSLASAQGQETRKSYKIAINKTSYPFHFLDQNNHADGMMVELWQLWAQKQNVDVEFVALNWQQTIAQVRSGQLDIHAGLSKNATRATFFDFSDELVTQNQHLFLHRSIAHIRKISQLSAYTIGVVTDSSHDISLTQNYPELTLRRFANRHALYQAALQKEVLIIAGGEKLSKHFVDYQVLNDAYPIYARVSYDKGSYGVAVAKGQAALLAFIEQGMKKISAAEKSEIIRKWLGIDRAENVITISYVNQQMPFSGSSANGNAQGFFVELWQLWARFSDVNVEFVVLDASQPQSISQVSADIHINSLVADDSRAGLSVGSLIYRLDYSVFLTNQHAGISHILELENRNIAVVATPGLLDDLTRSGLKANLVYFQDYPSLFAALNEKEFDAFVGQRDVIEYYLSEQNLQANFFRLPSYKYQQPIHAMLNNSNPALRQLVVDGFDEVSLQSLVGLEQKWHLDQSAGYFKRQLTQLKLTEQEALWLKDHSKIRFGVTNNWVPVEFVDKFGEVKGTNPDLFNILAQRLDIEIEYVVYNDFENLYQALLAGDVDAIGSLTATQERKKQVLFTESYWSMPWVIVHPRELGKQLHLDSFNNKTLAITKGYYFAALIRQQYPAITLLLVENSEEGLLAVQKGVVDGFIDSLSSGTELLKKESLVSLSMSILDEMDKDSNHIAVNKSLPLLANILNKAVQTLSDEDSQKVYEKWFAISIETGLDKSVVLRVAAQIGVLIIIVIVIIIIWNRRLYSEIRNRKALEKQMQYMATHDDLTGLANRVLLKDRLNTAIPFHQRQNLLLAVLFIDLDGFKNINDSRGHDIGDELLIEVAKRLTSSVRNSDTVVRFGGDEFVLLLTGLHHKNEAAYVADKVLKLIQQPIALDNSQVAIGCSIGIAIYPNDGDSGNELLKVADALMYKVKAAGKNHFMFNQ</sequence>
<evidence type="ECO:0000313" key="5">
    <source>
        <dbReference type="EMBL" id="SEL63980.1"/>
    </source>
</evidence>
<accession>A0A1H7RUM7</accession>
<dbReference type="RefSeq" id="WP_085285413.1">
    <property type="nucleotide sequence ID" value="NZ_FOBI01000016.1"/>
</dbReference>
<feature type="chain" id="PRO_5011513997" evidence="3">
    <location>
        <begin position="28"/>
        <end position="943"/>
    </location>
</feature>
<dbReference type="CDD" id="cd01949">
    <property type="entry name" value="GGDEF"/>
    <property type="match status" value="1"/>
</dbReference>
<dbReference type="Pfam" id="PF00497">
    <property type="entry name" value="SBP_bac_3"/>
    <property type="match status" value="3"/>
</dbReference>
<dbReference type="PROSITE" id="PS50887">
    <property type="entry name" value="GGDEF"/>
    <property type="match status" value="1"/>
</dbReference>
<dbReference type="SUPFAM" id="SSF55073">
    <property type="entry name" value="Nucleotide cyclase"/>
    <property type="match status" value="1"/>
</dbReference>
<dbReference type="Pfam" id="PF00990">
    <property type="entry name" value="GGDEF"/>
    <property type="match status" value="1"/>
</dbReference>
<dbReference type="InterPro" id="IPR001638">
    <property type="entry name" value="Solute-binding_3/MltF_N"/>
</dbReference>
<keyword evidence="2" id="KW-0812">Transmembrane</keyword>
<evidence type="ECO:0000256" key="2">
    <source>
        <dbReference type="SAM" id="Phobius"/>
    </source>
</evidence>